<proteinExistence type="predicted"/>
<name>A0A0E9PPC4_ANGAN</name>
<organism evidence="1">
    <name type="scientific">Anguilla anguilla</name>
    <name type="common">European freshwater eel</name>
    <name type="synonym">Muraena anguilla</name>
    <dbReference type="NCBI Taxonomy" id="7936"/>
    <lineage>
        <taxon>Eukaryota</taxon>
        <taxon>Metazoa</taxon>
        <taxon>Chordata</taxon>
        <taxon>Craniata</taxon>
        <taxon>Vertebrata</taxon>
        <taxon>Euteleostomi</taxon>
        <taxon>Actinopterygii</taxon>
        <taxon>Neopterygii</taxon>
        <taxon>Teleostei</taxon>
        <taxon>Anguilliformes</taxon>
        <taxon>Anguillidae</taxon>
        <taxon>Anguilla</taxon>
    </lineage>
</organism>
<sequence>MYDFNDTKQEEQTHFDYTIIFFKMKNILLNLLETALLQSPRKPSVFYDVSNASSVNRAKTDHCQVFTHAKLK</sequence>
<evidence type="ECO:0000313" key="1">
    <source>
        <dbReference type="EMBL" id="JAH06481.1"/>
    </source>
</evidence>
<reference evidence="1" key="2">
    <citation type="journal article" date="2015" name="Fish Shellfish Immunol.">
        <title>Early steps in the European eel (Anguilla anguilla)-Vibrio vulnificus interaction in the gills: Role of the RtxA13 toxin.</title>
        <authorList>
            <person name="Callol A."/>
            <person name="Pajuelo D."/>
            <person name="Ebbesson L."/>
            <person name="Teles M."/>
            <person name="MacKenzie S."/>
            <person name="Amaro C."/>
        </authorList>
    </citation>
    <scope>NUCLEOTIDE SEQUENCE</scope>
</reference>
<protein>
    <submittedName>
        <fullName evidence="1">Uncharacterized protein</fullName>
    </submittedName>
</protein>
<reference evidence="1" key="1">
    <citation type="submission" date="2014-11" db="EMBL/GenBank/DDBJ databases">
        <authorList>
            <person name="Amaro Gonzalez C."/>
        </authorList>
    </citation>
    <scope>NUCLEOTIDE SEQUENCE</scope>
</reference>
<accession>A0A0E9PPC4</accession>
<dbReference type="AlphaFoldDB" id="A0A0E9PPC4"/>
<dbReference type="EMBL" id="GBXM01102096">
    <property type="protein sequence ID" value="JAH06481.1"/>
    <property type="molecule type" value="Transcribed_RNA"/>
</dbReference>